<proteinExistence type="predicted"/>
<organism evidence="1 2">
    <name type="scientific">Modicisalibacter xianhensis</name>
    <dbReference type="NCBI Taxonomy" id="442341"/>
    <lineage>
        <taxon>Bacteria</taxon>
        <taxon>Pseudomonadati</taxon>
        <taxon>Pseudomonadota</taxon>
        <taxon>Gammaproteobacteria</taxon>
        <taxon>Oceanospirillales</taxon>
        <taxon>Halomonadaceae</taxon>
        <taxon>Modicisalibacter</taxon>
    </lineage>
</organism>
<protein>
    <submittedName>
        <fullName evidence="1">Uncharacterized protein</fullName>
    </submittedName>
</protein>
<evidence type="ECO:0000313" key="2">
    <source>
        <dbReference type="Proteomes" id="UP000199040"/>
    </source>
</evidence>
<sequence>MFNRSRKVTCPHCQGDNFWKGDPAPTDQLVCRYCQSVVTTYDDYIHAFIRLEAARMLAQFMETDSECDLAMLKYALSQQDSIGPRHVSRSCEKMQAN</sequence>
<accession>A0A1I3FM31</accession>
<dbReference type="Proteomes" id="UP000199040">
    <property type="component" value="Unassembled WGS sequence"/>
</dbReference>
<keyword evidence="2" id="KW-1185">Reference proteome</keyword>
<dbReference type="AlphaFoldDB" id="A0A1I3FM31"/>
<dbReference type="EMBL" id="FOPY01000019">
    <property type="protein sequence ID" value="SFI12224.1"/>
    <property type="molecule type" value="Genomic_DNA"/>
</dbReference>
<gene>
    <name evidence="1" type="ORF">SAMN04487959_11949</name>
</gene>
<reference evidence="1 2" key="1">
    <citation type="submission" date="2016-10" db="EMBL/GenBank/DDBJ databases">
        <authorList>
            <person name="de Groot N.N."/>
        </authorList>
    </citation>
    <scope>NUCLEOTIDE SEQUENCE [LARGE SCALE GENOMIC DNA]</scope>
    <source>
        <strain evidence="1 2">CGMCC 1.6848</strain>
    </source>
</reference>
<name>A0A1I3FM31_9GAMM</name>
<evidence type="ECO:0000313" key="1">
    <source>
        <dbReference type="EMBL" id="SFI12224.1"/>
    </source>
</evidence>